<dbReference type="PANTHER" id="PTHR43591">
    <property type="entry name" value="METHYLTRANSFERASE"/>
    <property type="match status" value="1"/>
</dbReference>
<evidence type="ECO:0000259" key="2">
    <source>
        <dbReference type="Pfam" id="PF08241"/>
    </source>
</evidence>
<name>A0ABN6M8I5_9BACT</name>
<feature type="region of interest" description="Disordered" evidence="1">
    <location>
        <begin position="201"/>
        <end position="232"/>
    </location>
</feature>
<dbReference type="RefSeq" id="WP_284151300.1">
    <property type="nucleotide sequence ID" value="NZ_AP025516.1"/>
</dbReference>
<dbReference type="Pfam" id="PF08241">
    <property type="entry name" value="Methyltransf_11"/>
    <property type="match status" value="1"/>
</dbReference>
<evidence type="ECO:0000313" key="3">
    <source>
        <dbReference type="EMBL" id="BDD87898.1"/>
    </source>
</evidence>
<dbReference type="SUPFAM" id="SSF53335">
    <property type="entry name" value="S-adenosyl-L-methionine-dependent methyltransferases"/>
    <property type="match status" value="1"/>
</dbReference>
<evidence type="ECO:0000256" key="1">
    <source>
        <dbReference type="SAM" id="MobiDB-lite"/>
    </source>
</evidence>
<evidence type="ECO:0000313" key="4">
    <source>
        <dbReference type="Proteomes" id="UP000830055"/>
    </source>
</evidence>
<dbReference type="InterPro" id="IPR013216">
    <property type="entry name" value="Methyltransf_11"/>
</dbReference>
<reference evidence="3 4" key="1">
    <citation type="submission" date="2022-01" db="EMBL/GenBank/DDBJ databases">
        <title>Desulfofustis limnae sp. nov., a novel mesophilic sulfate-reducing bacterium isolated from marsh soil.</title>
        <authorList>
            <person name="Watanabe M."/>
            <person name="Takahashi A."/>
            <person name="Kojima H."/>
            <person name="Fukui M."/>
        </authorList>
    </citation>
    <scope>NUCLEOTIDE SEQUENCE [LARGE SCALE GENOMIC DNA]</scope>
    <source>
        <strain evidence="3 4">PPLL</strain>
    </source>
</reference>
<dbReference type="CDD" id="cd02440">
    <property type="entry name" value="AdoMet_MTases"/>
    <property type="match status" value="1"/>
</dbReference>
<feature type="domain" description="Methyltransferase type 11" evidence="2">
    <location>
        <begin position="52"/>
        <end position="147"/>
    </location>
</feature>
<accession>A0ABN6M8I5</accession>
<gene>
    <name evidence="3" type="ORF">DPPLL_22630</name>
</gene>
<proteinExistence type="predicted"/>
<dbReference type="EMBL" id="AP025516">
    <property type="protein sequence ID" value="BDD87898.1"/>
    <property type="molecule type" value="Genomic_DNA"/>
</dbReference>
<sequence length="232" mass="26002">MTGRASEDKALFDEWPERYDQWFATPIGKVIKACETDLLVDLLAPRDGELLLDVGCGTGIFTKEIFQAAAALSIVGMDLSLPMLQRVAHKTHDFRFSGVVADMLQVPFGDETFDRVYSMTALEFVADAQQAIDELTRVTRRGGVIVVTTLNSLSPWAHRRKEKAAAGHSLFAAMTFRSPEEMSRLVPGPVRIRTAVHFAKDENPHRARELERQGREEQRDTGAMLAMSWQRP</sequence>
<keyword evidence="4" id="KW-1185">Reference proteome</keyword>
<dbReference type="Gene3D" id="3.40.50.150">
    <property type="entry name" value="Vaccinia Virus protein VP39"/>
    <property type="match status" value="1"/>
</dbReference>
<dbReference type="Proteomes" id="UP000830055">
    <property type="component" value="Chromosome"/>
</dbReference>
<organism evidence="3 4">
    <name type="scientific">Desulfofustis limnaeus</name>
    <dbReference type="NCBI Taxonomy" id="2740163"/>
    <lineage>
        <taxon>Bacteria</taxon>
        <taxon>Pseudomonadati</taxon>
        <taxon>Thermodesulfobacteriota</taxon>
        <taxon>Desulfobulbia</taxon>
        <taxon>Desulfobulbales</taxon>
        <taxon>Desulfocapsaceae</taxon>
        <taxon>Desulfofustis</taxon>
    </lineage>
</organism>
<feature type="compositionally biased region" description="Basic and acidic residues" evidence="1">
    <location>
        <begin position="201"/>
        <end position="220"/>
    </location>
</feature>
<protein>
    <submittedName>
        <fullName evidence="3">Ubiquinone biosynthesis protein UbiE</fullName>
    </submittedName>
</protein>
<dbReference type="InterPro" id="IPR029063">
    <property type="entry name" value="SAM-dependent_MTases_sf"/>
</dbReference>
<keyword evidence="3" id="KW-0830">Ubiquinone</keyword>